<dbReference type="Gene3D" id="2.60.40.10">
    <property type="entry name" value="Immunoglobulins"/>
    <property type="match status" value="1"/>
</dbReference>
<feature type="compositionally biased region" description="Basic and acidic residues" evidence="4">
    <location>
        <begin position="131"/>
        <end position="142"/>
    </location>
</feature>
<evidence type="ECO:0000259" key="7">
    <source>
        <dbReference type="SMART" id="SM00409"/>
    </source>
</evidence>
<evidence type="ECO:0000256" key="3">
    <source>
        <dbReference type="ARBA" id="ARBA00023319"/>
    </source>
</evidence>
<feature type="signal peptide" evidence="6">
    <location>
        <begin position="1"/>
        <end position="20"/>
    </location>
</feature>
<dbReference type="EMBL" id="CALSGD010001572">
    <property type="protein sequence ID" value="CAH7210512.1"/>
    <property type="molecule type" value="Genomic_DNA"/>
</dbReference>
<feature type="region of interest" description="Disordered" evidence="4">
    <location>
        <begin position="127"/>
        <end position="164"/>
    </location>
</feature>
<evidence type="ECO:0000256" key="5">
    <source>
        <dbReference type="SAM" id="Phobius"/>
    </source>
</evidence>
<dbReference type="KEGG" id="prob:127236671"/>
<comment type="caution">
    <text evidence="8">The sequence shown here is derived from an EMBL/GenBank/DDBJ whole genome shotgun (WGS) entry which is preliminary data.</text>
</comment>
<dbReference type="RefSeq" id="XP_051060377.1">
    <property type="nucleotide sequence ID" value="XM_051204420.1"/>
</dbReference>
<keyword evidence="3" id="KW-0393">Immunoglobulin domain</keyword>
<evidence type="ECO:0000313" key="8">
    <source>
        <dbReference type="EMBL" id="CAH7210512.1"/>
    </source>
</evidence>
<organism evidence="8 9">
    <name type="scientific">Phodopus roborovskii</name>
    <name type="common">Roborovski's desert hamster</name>
    <name type="synonym">Cricetulus roborovskii</name>
    <dbReference type="NCBI Taxonomy" id="109678"/>
    <lineage>
        <taxon>Eukaryota</taxon>
        <taxon>Metazoa</taxon>
        <taxon>Chordata</taxon>
        <taxon>Craniata</taxon>
        <taxon>Vertebrata</taxon>
        <taxon>Euteleostomi</taxon>
        <taxon>Mammalia</taxon>
        <taxon>Eutheria</taxon>
        <taxon>Euarchontoglires</taxon>
        <taxon>Glires</taxon>
        <taxon>Rodentia</taxon>
        <taxon>Myomorpha</taxon>
        <taxon>Muroidea</taxon>
        <taxon>Cricetidae</taxon>
        <taxon>Cricetinae</taxon>
        <taxon>Phodopus</taxon>
    </lineage>
</organism>
<feature type="domain" description="Immunoglobulin" evidence="7">
    <location>
        <begin position="24"/>
        <end position="124"/>
    </location>
</feature>
<evidence type="ECO:0000256" key="2">
    <source>
        <dbReference type="ARBA" id="ARBA00023157"/>
    </source>
</evidence>
<dbReference type="AlphaFoldDB" id="A0AAV0A509"/>
<dbReference type="GeneID" id="127236671"/>
<feature type="region of interest" description="Disordered" evidence="4">
    <location>
        <begin position="292"/>
        <end position="318"/>
    </location>
</feature>
<keyword evidence="2" id="KW-1015">Disulfide bond</keyword>
<keyword evidence="5" id="KW-0812">Transmembrane</keyword>
<dbReference type="PANTHER" id="PTHR16423:SF6">
    <property type="entry name" value="TRIGGERING RECEPTOR EXPRESSED ON MYELOID CELLS 2-RELATED"/>
    <property type="match status" value="1"/>
</dbReference>
<reference evidence="8" key="1">
    <citation type="submission" date="2022-06" db="EMBL/GenBank/DDBJ databases">
        <authorList>
            <person name="Andreotti S."/>
            <person name="Wyler E."/>
        </authorList>
    </citation>
    <scope>NUCLEOTIDE SEQUENCE</scope>
</reference>
<dbReference type="InterPro" id="IPR052314">
    <property type="entry name" value="Immune_rcpt_domain"/>
</dbReference>
<feature type="compositionally biased region" description="Basic and acidic residues" evidence="4">
    <location>
        <begin position="297"/>
        <end position="307"/>
    </location>
</feature>
<gene>
    <name evidence="8" type="primary">Treml1</name>
    <name evidence="8" type="ORF">PHOROB_LOCUS15108</name>
</gene>
<evidence type="ECO:0000256" key="4">
    <source>
        <dbReference type="SAM" id="MobiDB-lite"/>
    </source>
</evidence>
<feature type="compositionally biased region" description="Pro residues" evidence="4">
    <location>
        <begin position="258"/>
        <end position="277"/>
    </location>
</feature>
<keyword evidence="9" id="KW-1185">Reference proteome</keyword>
<dbReference type="GO" id="GO:0038023">
    <property type="term" value="F:signaling receptor activity"/>
    <property type="evidence" value="ECO:0007669"/>
    <property type="project" value="TreeGrafter"/>
</dbReference>
<dbReference type="InterPro" id="IPR013783">
    <property type="entry name" value="Ig-like_fold"/>
</dbReference>
<sequence length="318" mass="33520">MGCYLLLLLLLLGLAGQGSAASHPEVLQAPVGSSIQVQCHYRLQDVRARKVWCRFSQEACRPLVTSAVDRRYPGSGRIFLTDLGGGLLQVAMVTLQEEDTGEYGCVVEGAAGPQTLHRVSLLVLPQVPGPGEEKEVEEKTESYRTGSLPKEPSLDPAGSASPHEFRRHGNSVPLIWGAILLLGLLVVAVVLFAVMARRKGSRFGVCGRSQCSGASGMEPSSAAHHSSDSGLAAGLPTDIPYVRLDSPPAFDTTYPGFPLDPPTRKPPAPPLQPPLPPKVLVLPKPATYATVVFPGGDKGEGASREASGESPNSEPPPS</sequence>
<dbReference type="InterPro" id="IPR036179">
    <property type="entry name" value="Ig-like_dom_sf"/>
</dbReference>
<dbReference type="CDD" id="cd05716">
    <property type="entry name" value="IgV_pIgR_like"/>
    <property type="match status" value="1"/>
</dbReference>
<feature type="region of interest" description="Disordered" evidence="4">
    <location>
        <begin position="254"/>
        <end position="279"/>
    </location>
</feature>
<keyword evidence="5" id="KW-1133">Transmembrane helix</keyword>
<dbReference type="SMART" id="SM00409">
    <property type="entry name" value="IG"/>
    <property type="match status" value="1"/>
</dbReference>
<feature type="region of interest" description="Disordered" evidence="4">
    <location>
        <begin position="205"/>
        <end position="231"/>
    </location>
</feature>
<accession>A0AAV0A509</accession>
<dbReference type="SUPFAM" id="SSF48726">
    <property type="entry name" value="Immunoglobulin"/>
    <property type="match status" value="1"/>
</dbReference>
<dbReference type="InterPro" id="IPR003599">
    <property type="entry name" value="Ig_sub"/>
</dbReference>
<name>A0AAV0A509_PHORO</name>
<dbReference type="GO" id="GO:0009986">
    <property type="term" value="C:cell surface"/>
    <property type="evidence" value="ECO:0007669"/>
    <property type="project" value="TreeGrafter"/>
</dbReference>
<keyword evidence="1 6" id="KW-0732">Signal</keyword>
<keyword evidence="5" id="KW-0472">Membrane</keyword>
<feature type="transmembrane region" description="Helical" evidence="5">
    <location>
        <begin position="174"/>
        <end position="194"/>
    </location>
</feature>
<dbReference type="PANTHER" id="PTHR16423">
    <property type="entry name" value="TREM-LIKE TRANSCRIPT PROTEIN"/>
    <property type="match status" value="1"/>
</dbReference>
<dbReference type="CTD" id="340205"/>
<evidence type="ECO:0000256" key="1">
    <source>
        <dbReference type="ARBA" id="ARBA00022729"/>
    </source>
</evidence>
<evidence type="ECO:0000256" key="6">
    <source>
        <dbReference type="SAM" id="SignalP"/>
    </source>
</evidence>
<proteinExistence type="predicted"/>
<evidence type="ECO:0000313" key="9">
    <source>
        <dbReference type="Proteomes" id="UP001152836"/>
    </source>
</evidence>
<feature type="chain" id="PRO_5043505160" evidence="6">
    <location>
        <begin position="21"/>
        <end position="318"/>
    </location>
</feature>
<dbReference type="Proteomes" id="UP001152836">
    <property type="component" value="Unassembled WGS sequence"/>
</dbReference>
<protein>
    <submittedName>
        <fullName evidence="8">Treml1 protein</fullName>
    </submittedName>
</protein>